<dbReference type="InterPro" id="IPR050375">
    <property type="entry name" value="MFS_TsgA-like"/>
</dbReference>
<dbReference type="Gene3D" id="1.20.1250.20">
    <property type="entry name" value="MFS general substrate transporter like domains"/>
    <property type="match status" value="2"/>
</dbReference>
<dbReference type="GeneID" id="54570194"/>
<accession>A0A6A6CN10</accession>
<keyword evidence="4" id="KW-0472">Membrane</keyword>
<feature type="transmembrane region" description="Helical" evidence="4">
    <location>
        <begin position="18"/>
        <end position="40"/>
    </location>
</feature>
<keyword evidence="4" id="KW-0812">Transmembrane</keyword>
<dbReference type="InterPro" id="IPR036259">
    <property type="entry name" value="MFS_trans_sf"/>
</dbReference>
<feature type="transmembrane region" description="Helical" evidence="4">
    <location>
        <begin position="97"/>
        <end position="118"/>
    </location>
</feature>
<feature type="transmembrane region" description="Helical" evidence="4">
    <location>
        <begin position="52"/>
        <end position="77"/>
    </location>
</feature>
<feature type="transmembrane region" description="Helical" evidence="4">
    <location>
        <begin position="211"/>
        <end position="233"/>
    </location>
</feature>
<dbReference type="AlphaFoldDB" id="A0A6A6CN10"/>
<feature type="region of interest" description="Disordered" evidence="3">
    <location>
        <begin position="872"/>
        <end position="894"/>
    </location>
</feature>
<dbReference type="Pfam" id="PF20684">
    <property type="entry name" value="Fung_rhodopsin"/>
    <property type="match status" value="1"/>
</dbReference>
<dbReference type="InterPro" id="IPR011701">
    <property type="entry name" value="MFS"/>
</dbReference>
<dbReference type="Pfam" id="PF07690">
    <property type="entry name" value="MFS_1"/>
    <property type="match status" value="1"/>
</dbReference>
<feature type="transmembrane region" description="Helical" evidence="4">
    <location>
        <begin position="692"/>
        <end position="710"/>
    </location>
</feature>
<dbReference type="InterPro" id="IPR049326">
    <property type="entry name" value="Rhodopsin_dom_fungi"/>
</dbReference>
<gene>
    <name evidence="6" type="ORF">M409DRAFT_66397</name>
</gene>
<dbReference type="GO" id="GO:0022857">
    <property type="term" value="F:transmembrane transporter activity"/>
    <property type="evidence" value="ECO:0007669"/>
    <property type="project" value="InterPro"/>
</dbReference>
<dbReference type="PANTHER" id="PTHR43702:SF13">
    <property type="entry name" value="MONOSACCHARIDE TRANSPORTER, PUTATIVE (AFU_ORTHOLOGUE AFUA_4G06630)-RELATED"/>
    <property type="match status" value="1"/>
</dbReference>
<protein>
    <recommendedName>
        <fullName evidence="5">Rhodopsin domain-containing protein</fullName>
    </recommendedName>
</protein>
<dbReference type="OrthoDB" id="546893at2759"/>
<reference evidence="6" key="1">
    <citation type="journal article" date="2020" name="Stud. Mycol.">
        <title>101 Dothideomycetes genomes: a test case for predicting lifestyles and emergence of pathogens.</title>
        <authorList>
            <person name="Haridas S."/>
            <person name="Albert R."/>
            <person name="Binder M."/>
            <person name="Bloem J."/>
            <person name="Labutti K."/>
            <person name="Salamov A."/>
            <person name="Andreopoulos B."/>
            <person name="Baker S."/>
            <person name="Barry K."/>
            <person name="Bills G."/>
            <person name="Bluhm B."/>
            <person name="Cannon C."/>
            <person name="Castanera R."/>
            <person name="Culley D."/>
            <person name="Daum C."/>
            <person name="Ezra D."/>
            <person name="Gonzalez J."/>
            <person name="Henrissat B."/>
            <person name="Kuo A."/>
            <person name="Liang C."/>
            <person name="Lipzen A."/>
            <person name="Lutzoni F."/>
            <person name="Magnuson J."/>
            <person name="Mondo S."/>
            <person name="Nolan M."/>
            <person name="Ohm R."/>
            <person name="Pangilinan J."/>
            <person name="Park H.-J."/>
            <person name="Ramirez L."/>
            <person name="Alfaro M."/>
            <person name="Sun H."/>
            <person name="Tritt A."/>
            <person name="Yoshinaga Y."/>
            <person name="Zwiers L.-H."/>
            <person name="Turgeon B."/>
            <person name="Goodwin S."/>
            <person name="Spatafora J."/>
            <person name="Crous P."/>
            <person name="Grigoriev I."/>
        </authorList>
    </citation>
    <scope>NUCLEOTIDE SEQUENCE</scope>
    <source>
        <strain evidence="6">ATCC 36951</strain>
    </source>
</reference>
<feature type="transmembrane region" description="Helical" evidence="4">
    <location>
        <begin position="807"/>
        <end position="828"/>
    </location>
</feature>
<organism evidence="6 7">
    <name type="scientific">Zasmidium cellare ATCC 36951</name>
    <dbReference type="NCBI Taxonomy" id="1080233"/>
    <lineage>
        <taxon>Eukaryota</taxon>
        <taxon>Fungi</taxon>
        <taxon>Dikarya</taxon>
        <taxon>Ascomycota</taxon>
        <taxon>Pezizomycotina</taxon>
        <taxon>Dothideomycetes</taxon>
        <taxon>Dothideomycetidae</taxon>
        <taxon>Mycosphaerellales</taxon>
        <taxon>Mycosphaerellaceae</taxon>
        <taxon>Zasmidium</taxon>
    </lineage>
</organism>
<feature type="region of interest" description="Disordered" evidence="3">
    <location>
        <begin position="314"/>
        <end position="336"/>
    </location>
</feature>
<feature type="transmembrane region" description="Helical" evidence="4">
    <location>
        <begin position="130"/>
        <end position="152"/>
    </location>
</feature>
<feature type="transmembrane region" description="Helical" evidence="4">
    <location>
        <begin position="605"/>
        <end position="624"/>
    </location>
</feature>
<evidence type="ECO:0000256" key="3">
    <source>
        <dbReference type="SAM" id="MobiDB-lite"/>
    </source>
</evidence>
<feature type="transmembrane region" description="Helical" evidence="4">
    <location>
        <begin position="654"/>
        <end position="672"/>
    </location>
</feature>
<comment type="subcellular location">
    <subcellularLocation>
        <location evidence="1">Cell inner membrane</location>
        <topology evidence="1">Multi-pass membrane protein</topology>
    </subcellularLocation>
</comment>
<feature type="transmembrane region" description="Helical" evidence="4">
    <location>
        <begin position="530"/>
        <end position="547"/>
    </location>
</feature>
<keyword evidence="2" id="KW-1003">Cell membrane</keyword>
<sequence length="894" mass="97323">MADSEEDRHGDFQGRSEAVLAVTIIMIVLCTVFVTFRIISRAAIVKKISWDDYFMALAWALAVGLSVAICYGTAYGLGRHEQNVPATWQGGLKKSNYAFSVLYQPALMATKTSILAFYLTFSTANQVFRWACYVTLFVVNAGGLALTFVTVFQCEPISAVFKLITPANATCTDILTIYLASVPLNIITDLTLLFLPMPILTGMRLPRKQKIILMITFSFGIFVAVVDVVRISYLQSAAMTRLEEIQSQASSDGRQRAEETDSSFYLGFSFMWSAIEVSVGIMCACVPGLKPLVARFMPNMLRDHSDPPSVFGSLSVPSAEPEKITPPMPISVPGDVHQRDFGRAAEEDDDREMDMFEFLTGRPGNTHQSPGEEEERPMDMMDFLTTPEMAGIPPMERSPTALTNTTRHTRPETPTFFDFVNMKQRKSAVHLTNREAIYPVAAVTVLFFIWGFEYGLLETLNQQFQSVAKVTTTQNLGIRSAYYGGYFLGPLLVGRPVLKHWGFRACFPIGLCVYAGGCLIFWPAAVLTSWQTFIVTNLIVGFGLSILEVSANPFIALCGPAEYAEVRLNISQGVQAVGTVVAPLIANRAFYHKSLNAPSLANTQWAYLGIALATVALAAIYFYLPLNEATDAELEDAAERMDGANKAKIGNLRVIWLVLGLGIFSQFCYVGAQEVVGQKFGLYVEAVSPGRNVSNFLAVAHTAFAVSRFLAAGLGVWIKPRILMLFFYCGAILFLGLCTHYTGGVGLAMMVMVFFCEGPLFSLIYAQALRGQGKHTKAAAVMLTSAISGGAVFSPISTTIIDSGRSVSYSLVVAIAAYAGGTVFAIGLSASGRVRRVVDPIKDVTSGTVESRPSSMSSRASRALSLLSIGKKNRKGSGAVEYRERKVSGTLNES</sequence>
<dbReference type="GO" id="GO:0005886">
    <property type="term" value="C:plasma membrane"/>
    <property type="evidence" value="ECO:0007669"/>
    <property type="project" value="UniProtKB-SubCell"/>
</dbReference>
<feature type="transmembrane region" description="Helical" evidence="4">
    <location>
        <begin position="505"/>
        <end position="524"/>
    </location>
</feature>
<dbReference type="PANTHER" id="PTHR43702">
    <property type="entry name" value="L-FUCOSE-PROTON SYMPORTER"/>
    <property type="match status" value="1"/>
</dbReference>
<evidence type="ECO:0000259" key="5">
    <source>
        <dbReference type="Pfam" id="PF20684"/>
    </source>
</evidence>
<keyword evidence="4" id="KW-1133">Transmembrane helix</keyword>
<dbReference type="RefSeq" id="XP_033667725.1">
    <property type="nucleotide sequence ID" value="XM_033816922.1"/>
</dbReference>
<proteinExistence type="predicted"/>
<evidence type="ECO:0000256" key="2">
    <source>
        <dbReference type="ARBA" id="ARBA00022475"/>
    </source>
</evidence>
<feature type="domain" description="Rhodopsin" evidence="5">
    <location>
        <begin position="36"/>
        <end position="295"/>
    </location>
</feature>
<feature type="transmembrane region" description="Helical" evidence="4">
    <location>
        <begin position="476"/>
        <end position="493"/>
    </location>
</feature>
<feature type="transmembrane region" description="Helical" evidence="4">
    <location>
        <begin position="722"/>
        <end position="742"/>
    </location>
</feature>
<evidence type="ECO:0000313" key="6">
    <source>
        <dbReference type="EMBL" id="KAF2166836.1"/>
    </source>
</evidence>
<keyword evidence="7" id="KW-1185">Reference proteome</keyword>
<feature type="transmembrane region" description="Helical" evidence="4">
    <location>
        <begin position="264"/>
        <end position="289"/>
    </location>
</feature>
<feature type="transmembrane region" description="Helical" evidence="4">
    <location>
        <begin position="568"/>
        <end position="585"/>
    </location>
</feature>
<name>A0A6A6CN10_ZASCE</name>
<feature type="transmembrane region" description="Helical" evidence="4">
    <location>
        <begin position="175"/>
        <end position="199"/>
    </location>
</feature>
<evidence type="ECO:0000256" key="1">
    <source>
        <dbReference type="ARBA" id="ARBA00004429"/>
    </source>
</evidence>
<feature type="transmembrane region" description="Helical" evidence="4">
    <location>
        <begin position="748"/>
        <end position="766"/>
    </location>
</feature>
<dbReference type="SUPFAM" id="SSF103473">
    <property type="entry name" value="MFS general substrate transporter"/>
    <property type="match status" value="1"/>
</dbReference>
<dbReference type="EMBL" id="ML993595">
    <property type="protein sequence ID" value="KAF2166836.1"/>
    <property type="molecule type" value="Genomic_DNA"/>
</dbReference>
<dbReference type="Proteomes" id="UP000799537">
    <property type="component" value="Unassembled WGS sequence"/>
</dbReference>
<feature type="transmembrane region" description="Helical" evidence="4">
    <location>
        <begin position="436"/>
        <end position="456"/>
    </location>
</feature>
<evidence type="ECO:0000313" key="7">
    <source>
        <dbReference type="Proteomes" id="UP000799537"/>
    </source>
</evidence>
<feature type="transmembrane region" description="Helical" evidence="4">
    <location>
        <begin position="778"/>
        <end position="801"/>
    </location>
</feature>
<feature type="region of interest" description="Disordered" evidence="3">
    <location>
        <begin position="390"/>
        <end position="410"/>
    </location>
</feature>
<evidence type="ECO:0000256" key="4">
    <source>
        <dbReference type="SAM" id="Phobius"/>
    </source>
</evidence>